<dbReference type="EMBL" id="BSBI01000009">
    <property type="protein sequence ID" value="GLF97018.1"/>
    <property type="molecule type" value="Genomic_DNA"/>
</dbReference>
<dbReference type="PROSITE" id="PS50231">
    <property type="entry name" value="RICIN_B_LECTIN"/>
    <property type="match status" value="1"/>
</dbReference>
<dbReference type="SUPFAM" id="SSF102588">
    <property type="entry name" value="LmbE-like"/>
    <property type="match status" value="1"/>
</dbReference>
<dbReference type="InterPro" id="IPR000772">
    <property type="entry name" value="Ricin_B_lectin"/>
</dbReference>
<dbReference type="RefSeq" id="WP_323449022.1">
    <property type="nucleotide sequence ID" value="NZ_BSBI01000009.1"/>
</dbReference>
<feature type="compositionally biased region" description="Low complexity" evidence="2">
    <location>
        <begin position="37"/>
        <end position="51"/>
    </location>
</feature>
<organism evidence="5 6">
    <name type="scientific">Streptomyces yaizuensis</name>
    <dbReference type="NCBI Taxonomy" id="2989713"/>
    <lineage>
        <taxon>Bacteria</taxon>
        <taxon>Bacillati</taxon>
        <taxon>Actinomycetota</taxon>
        <taxon>Actinomycetes</taxon>
        <taxon>Kitasatosporales</taxon>
        <taxon>Streptomycetaceae</taxon>
        <taxon>Streptomyces</taxon>
    </lineage>
</organism>
<dbReference type="InterPro" id="IPR003737">
    <property type="entry name" value="GlcNAc_PI_deacetylase-related"/>
</dbReference>
<dbReference type="PANTHER" id="PTHR12993">
    <property type="entry name" value="N-ACETYLGLUCOSAMINYL-PHOSPHATIDYLINOSITOL DE-N-ACETYLASE-RELATED"/>
    <property type="match status" value="1"/>
</dbReference>
<dbReference type="Pfam" id="PF00652">
    <property type="entry name" value="Ricin_B_lectin"/>
    <property type="match status" value="1"/>
</dbReference>
<comment type="caution">
    <text evidence="5">The sequence shown here is derived from an EMBL/GenBank/DDBJ whole genome shotgun (WGS) entry which is preliminary data.</text>
</comment>
<feature type="region of interest" description="Disordered" evidence="2">
    <location>
        <begin position="37"/>
        <end position="56"/>
    </location>
</feature>
<dbReference type="Gene3D" id="2.80.10.50">
    <property type="match status" value="1"/>
</dbReference>
<feature type="chain" id="PRO_5045905609" evidence="3">
    <location>
        <begin position="32"/>
        <end position="490"/>
    </location>
</feature>
<evidence type="ECO:0000259" key="4">
    <source>
        <dbReference type="SMART" id="SM00458"/>
    </source>
</evidence>
<dbReference type="Pfam" id="PF02585">
    <property type="entry name" value="PIG-L"/>
    <property type="match status" value="1"/>
</dbReference>
<evidence type="ECO:0000256" key="3">
    <source>
        <dbReference type="SAM" id="SignalP"/>
    </source>
</evidence>
<proteinExistence type="predicted"/>
<name>A0ABQ5P336_9ACTN</name>
<dbReference type="PANTHER" id="PTHR12993:SF26">
    <property type="entry name" value="1D-MYO-INOSITOL 2-ACETAMIDO-2-DEOXY-ALPHA-D-GLUCOPYRANOSIDE DEACETYLASE"/>
    <property type="match status" value="1"/>
</dbReference>
<dbReference type="Gene3D" id="3.40.50.10320">
    <property type="entry name" value="LmbE-like"/>
    <property type="match status" value="1"/>
</dbReference>
<dbReference type="InterPro" id="IPR024078">
    <property type="entry name" value="LmbE-like_dom_sf"/>
</dbReference>
<evidence type="ECO:0000256" key="2">
    <source>
        <dbReference type="SAM" id="MobiDB-lite"/>
    </source>
</evidence>
<dbReference type="InterPro" id="IPR035992">
    <property type="entry name" value="Ricin_B-like_lectins"/>
</dbReference>
<dbReference type="Proteomes" id="UP001291653">
    <property type="component" value="Unassembled WGS sequence"/>
</dbReference>
<sequence>MDRSRCRPGRSRRVPLTVALVVCALLGPACAAAPDAAPGRGAAARSSPAAVHAQDPRQCRRTLVGVAHPDDDLFFLNPEIRRTVRAGCAVDTVYLTAGDGGKKGRVRALEYVDRREYGVRAAYAEMAEAANRWERADVQADGVRVKSYRLADHARDTDVRLTFLDLHDGLPHGGQPNSLLRLFDGSRQSIEPFESTAGYTEDRLLAVVSALVRLSGAVRILTMDHDNASFAFGLGGRVDHSDHGIGARYFRRVGYALGIPVSSYLGYTMTPLQANLTPGESAEKDEVARWYLANRKCRATGTCANVSPYKGPLQKDWSLWIHRQYQQVHRAPRAGEILGDIGRTTFFTGRDPAQCLHATTGPSHTGPSHTGTASISACDGSTGQKWDREHDGTIRPRADRGSCLTALAAAVRLEPCAHGSPGQRWTAEPWRNSTWKRTAWRISGSDGRCLYQDDRRLPARWNDRDRQSPVLTLADCGTRPLPEVYWRWGG</sequence>
<dbReference type="SUPFAM" id="SSF50370">
    <property type="entry name" value="Ricin B-like lectins"/>
    <property type="match status" value="1"/>
</dbReference>
<feature type="signal peptide" evidence="3">
    <location>
        <begin position="1"/>
        <end position="31"/>
    </location>
</feature>
<keyword evidence="3" id="KW-0732">Signal</keyword>
<evidence type="ECO:0000313" key="6">
    <source>
        <dbReference type="Proteomes" id="UP001291653"/>
    </source>
</evidence>
<evidence type="ECO:0000256" key="1">
    <source>
        <dbReference type="ARBA" id="ARBA00022833"/>
    </source>
</evidence>
<protein>
    <submittedName>
        <fullName evidence="5">PIG-L family deacetylase</fullName>
    </submittedName>
</protein>
<feature type="compositionally biased region" description="Basic and acidic residues" evidence="2">
    <location>
        <begin position="385"/>
        <end position="394"/>
    </location>
</feature>
<reference evidence="5 6" key="1">
    <citation type="submission" date="2022-10" db="EMBL/GenBank/DDBJ databases">
        <title>Draft genome sequence of Streptomyces sp. YSPA8.</title>
        <authorList>
            <person name="Moriuchi R."/>
            <person name="Dohra H."/>
            <person name="Yamamura H."/>
            <person name="Kodani S."/>
        </authorList>
    </citation>
    <scope>NUCLEOTIDE SEQUENCE [LARGE SCALE GENOMIC DNA]</scope>
    <source>
        <strain evidence="5 6">YSPA8</strain>
    </source>
</reference>
<gene>
    <name evidence="5" type="ORF">SYYSPA8_21995</name>
</gene>
<feature type="domain" description="Ricin B lectin" evidence="4">
    <location>
        <begin position="343"/>
        <end position="464"/>
    </location>
</feature>
<keyword evidence="1" id="KW-0862">Zinc</keyword>
<feature type="region of interest" description="Disordered" evidence="2">
    <location>
        <begin position="361"/>
        <end position="394"/>
    </location>
</feature>
<feature type="compositionally biased region" description="Polar residues" evidence="2">
    <location>
        <begin position="361"/>
        <end position="384"/>
    </location>
</feature>
<dbReference type="SMART" id="SM00458">
    <property type="entry name" value="RICIN"/>
    <property type="match status" value="1"/>
</dbReference>
<evidence type="ECO:0000313" key="5">
    <source>
        <dbReference type="EMBL" id="GLF97018.1"/>
    </source>
</evidence>
<keyword evidence="6" id="KW-1185">Reference proteome</keyword>
<accession>A0ABQ5P336</accession>